<dbReference type="InterPro" id="IPR019270">
    <property type="entry name" value="DUF2283"/>
</dbReference>
<dbReference type="Proteomes" id="UP001341135">
    <property type="component" value="Chromosome"/>
</dbReference>
<protein>
    <submittedName>
        <fullName evidence="1">Uncharacterized protein</fullName>
    </submittedName>
</protein>
<gene>
    <name evidence="1" type="ORF">PABY_13310</name>
</gene>
<keyword evidence="2" id="KW-1185">Reference proteome</keyword>
<evidence type="ECO:0000313" key="1">
    <source>
        <dbReference type="EMBL" id="BES81764.1"/>
    </source>
</evidence>
<dbReference type="EMBL" id="AP028907">
    <property type="protein sequence ID" value="BES81764.1"/>
    <property type="molecule type" value="Genomic_DNA"/>
</dbReference>
<dbReference type="RefSeq" id="WP_338248464.1">
    <property type="nucleotide sequence ID" value="NZ_AP028907.1"/>
</dbReference>
<accession>A0ABM8IW28</accession>
<proteinExistence type="predicted"/>
<sequence length="153" mass="17296">MLSPSYELYDVKESTLIYTSEKHRLVVAAVRRPGDKLYVVTVIPVSNLESLVSRRIRRAGGYRSIEELVEGRIIEYDPGSDILVIRIRRGKAVDGEWLDNDVVLLYGEDGRLLEVEVHRARGRGLVEAVLELSERLGLRPMRRAAEASHVEAT</sequence>
<organism evidence="1 2">
    <name type="scientific">Pyrodictium abyssi</name>
    <dbReference type="NCBI Taxonomy" id="54256"/>
    <lineage>
        <taxon>Archaea</taxon>
        <taxon>Thermoproteota</taxon>
        <taxon>Thermoprotei</taxon>
        <taxon>Desulfurococcales</taxon>
        <taxon>Pyrodictiaceae</taxon>
        <taxon>Pyrodictium</taxon>
    </lineage>
</organism>
<evidence type="ECO:0000313" key="2">
    <source>
        <dbReference type="Proteomes" id="UP001341135"/>
    </source>
</evidence>
<dbReference type="Pfam" id="PF10049">
    <property type="entry name" value="DUF2283"/>
    <property type="match status" value="1"/>
</dbReference>
<dbReference type="GeneID" id="89289347"/>
<name>A0ABM8IW28_9CREN</name>
<reference evidence="1 2" key="1">
    <citation type="submission" date="2023-09" db="EMBL/GenBank/DDBJ databases">
        <title>Pyrofollis japonicus gen. nov. sp. nov., a novel member of the family Pyrodictiaceae isolated from the Iheya North hydrothermal field.</title>
        <authorList>
            <person name="Miyazaki U."/>
            <person name="Sanari M."/>
            <person name="Tame A."/>
            <person name="Kitajima M."/>
            <person name="Okamoto A."/>
            <person name="Sawayama S."/>
            <person name="Miyazaki J."/>
            <person name="Takai K."/>
            <person name="Nakagawa S."/>
        </authorList>
    </citation>
    <scope>NUCLEOTIDE SEQUENCE [LARGE SCALE GENOMIC DNA]</scope>
    <source>
        <strain evidence="1 2">AV2</strain>
    </source>
</reference>